<dbReference type="PANTHER" id="PTHR36508:SF1">
    <property type="entry name" value="PROTEIN SLYX"/>
    <property type="match status" value="1"/>
</dbReference>
<protein>
    <recommendedName>
        <fullName evidence="1">Protein SlyX homolog</fullName>
    </recommendedName>
</protein>
<accession>A0A7X5RKL9</accession>
<dbReference type="Proteomes" id="UP000470213">
    <property type="component" value="Unassembled WGS sequence"/>
</dbReference>
<comment type="similarity">
    <text evidence="1">Belongs to the SlyX family.</text>
</comment>
<sequence>MTDKCNDPEVYQQLATAHDSIEELQTKVAFQEHTIEVLNEALASQQCQMDELSYKLRHVIDRVKSIQPSNIAKQSEETPPPHY</sequence>
<dbReference type="AlphaFoldDB" id="A0A7X5RKL9"/>
<comment type="caution">
    <text evidence="3">The sequence shown here is derived from an EMBL/GenBank/DDBJ whole genome shotgun (WGS) entry which is preliminary data.</text>
</comment>
<feature type="coiled-coil region" evidence="2">
    <location>
        <begin position="21"/>
        <end position="55"/>
    </location>
</feature>
<keyword evidence="2" id="KW-0175">Coiled coil</keyword>
<evidence type="ECO:0000313" key="4">
    <source>
        <dbReference type="Proteomes" id="UP000470213"/>
    </source>
</evidence>
<dbReference type="InterPro" id="IPR007236">
    <property type="entry name" value="SlyX"/>
</dbReference>
<name>A0A7X5RKL9_9ALTE</name>
<dbReference type="HAMAP" id="MF_00715">
    <property type="entry name" value="SlyX"/>
    <property type="match status" value="1"/>
</dbReference>
<organism evidence="3 4">
    <name type="scientific">Alteromonas profundi</name>
    <dbReference type="NCBI Taxonomy" id="2696062"/>
    <lineage>
        <taxon>Bacteria</taxon>
        <taxon>Pseudomonadati</taxon>
        <taxon>Pseudomonadota</taxon>
        <taxon>Gammaproteobacteria</taxon>
        <taxon>Alteromonadales</taxon>
        <taxon>Alteromonadaceae</taxon>
        <taxon>Alteromonas/Salinimonas group</taxon>
        <taxon>Alteromonas</taxon>
    </lineage>
</organism>
<gene>
    <name evidence="1" type="primary">slyX</name>
    <name evidence="3" type="ORF">GTH32_06145</name>
</gene>
<reference evidence="3 4" key="1">
    <citation type="submission" date="2020-01" db="EMBL/GenBank/DDBJ databases">
        <authorList>
            <person name="Chen J."/>
            <person name="Zhu S."/>
            <person name="Yang J."/>
        </authorList>
    </citation>
    <scope>NUCLEOTIDE SEQUENCE [LARGE SCALE GENOMIC DNA]</scope>
    <source>
        <strain evidence="3 4">345S023</strain>
    </source>
</reference>
<keyword evidence="4" id="KW-1185">Reference proteome</keyword>
<evidence type="ECO:0000256" key="2">
    <source>
        <dbReference type="SAM" id="Coils"/>
    </source>
</evidence>
<evidence type="ECO:0000256" key="1">
    <source>
        <dbReference type="HAMAP-Rule" id="MF_00715"/>
    </source>
</evidence>
<dbReference type="RefSeq" id="WP_163084372.1">
    <property type="nucleotide sequence ID" value="NZ_JAAAWN010000006.1"/>
</dbReference>
<evidence type="ECO:0000313" key="3">
    <source>
        <dbReference type="EMBL" id="NDV90779.1"/>
    </source>
</evidence>
<dbReference type="Gene3D" id="1.20.5.300">
    <property type="match status" value="1"/>
</dbReference>
<dbReference type="PANTHER" id="PTHR36508">
    <property type="entry name" value="PROTEIN SLYX"/>
    <property type="match status" value="1"/>
</dbReference>
<dbReference type="EMBL" id="JAAAWN010000006">
    <property type="protein sequence ID" value="NDV90779.1"/>
    <property type="molecule type" value="Genomic_DNA"/>
</dbReference>
<dbReference type="Pfam" id="PF04102">
    <property type="entry name" value="SlyX"/>
    <property type="match status" value="1"/>
</dbReference>
<proteinExistence type="inferred from homology"/>